<protein>
    <submittedName>
        <fullName evidence="1">Uncharacterized protein</fullName>
    </submittedName>
</protein>
<accession>A0A0D2AHA2</accession>
<dbReference type="VEuPathDB" id="FungiDB:PV09_09837"/>
<gene>
    <name evidence="1" type="ORF">PV09_09837</name>
</gene>
<evidence type="ECO:0000313" key="2">
    <source>
        <dbReference type="Proteomes" id="UP000053259"/>
    </source>
</evidence>
<dbReference type="InParanoid" id="A0A0D2AHA2"/>
<dbReference type="AlphaFoldDB" id="A0A0D2AHA2"/>
<sequence>MKQLSDLLQVVEREKEINRKQLSKALKSALLALAKIKDTPDEATLEEKVDRLRTETVKG</sequence>
<dbReference type="Proteomes" id="UP000053259">
    <property type="component" value="Unassembled WGS sequence"/>
</dbReference>
<dbReference type="EMBL" id="KN847800">
    <property type="protein sequence ID" value="KIV98318.1"/>
    <property type="molecule type" value="Genomic_DNA"/>
</dbReference>
<dbReference type="SUPFAM" id="SSF69705">
    <property type="entry name" value="Transcription factor NusA, N-terminal domain"/>
    <property type="match status" value="1"/>
</dbReference>
<name>A0A0D2AHA2_9PEZI</name>
<reference evidence="1 2" key="1">
    <citation type="submission" date="2015-01" db="EMBL/GenBank/DDBJ databases">
        <title>The Genome Sequence of Ochroconis gallopava CBS43764.</title>
        <authorList>
            <consortium name="The Broad Institute Genomics Platform"/>
            <person name="Cuomo C."/>
            <person name="de Hoog S."/>
            <person name="Gorbushina A."/>
            <person name="Stielow B."/>
            <person name="Teixiera M."/>
            <person name="Abouelleil A."/>
            <person name="Chapman S.B."/>
            <person name="Priest M."/>
            <person name="Young S.K."/>
            <person name="Wortman J."/>
            <person name="Nusbaum C."/>
            <person name="Birren B."/>
        </authorList>
    </citation>
    <scope>NUCLEOTIDE SEQUENCE [LARGE SCALE GENOMIC DNA]</scope>
    <source>
        <strain evidence="1 2">CBS 43764</strain>
    </source>
</reference>
<dbReference type="InterPro" id="IPR036555">
    <property type="entry name" value="NusA_N_sf"/>
</dbReference>
<dbReference type="RefSeq" id="XP_016208188.1">
    <property type="nucleotide sequence ID" value="XM_016363985.1"/>
</dbReference>
<keyword evidence="2" id="KW-1185">Reference proteome</keyword>
<dbReference type="GeneID" id="27317810"/>
<proteinExistence type="predicted"/>
<dbReference type="HOGENOM" id="CLU_2962653_0_0_1"/>
<organism evidence="1 2">
    <name type="scientific">Verruconis gallopava</name>
    <dbReference type="NCBI Taxonomy" id="253628"/>
    <lineage>
        <taxon>Eukaryota</taxon>
        <taxon>Fungi</taxon>
        <taxon>Dikarya</taxon>
        <taxon>Ascomycota</taxon>
        <taxon>Pezizomycotina</taxon>
        <taxon>Dothideomycetes</taxon>
        <taxon>Pleosporomycetidae</taxon>
        <taxon>Venturiales</taxon>
        <taxon>Sympoventuriaceae</taxon>
        <taxon>Verruconis</taxon>
    </lineage>
</organism>
<evidence type="ECO:0000313" key="1">
    <source>
        <dbReference type="EMBL" id="KIV98318.1"/>
    </source>
</evidence>
<dbReference type="GO" id="GO:0031554">
    <property type="term" value="P:regulation of termination of DNA-templated transcription"/>
    <property type="evidence" value="ECO:0007669"/>
    <property type="project" value="InterPro"/>
</dbReference>
<dbReference type="GO" id="GO:0003700">
    <property type="term" value="F:DNA-binding transcription factor activity"/>
    <property type="evidence" value="ECO:0007669"/>
    <property type="project" value="InterPro"/>
</dbReference>